<dbReference type="InterPro" id="IPR009080">
    <property type="entry name" value="tRNAsynth_Ia_anticodon-bd"/>
</dbReference>
<keyword evidence="6 9" id="KW-0648">Protein biosynthesis</keyword>
<dbReference type="InterPro" id="IPR002300">
    <property type="entry name" value="aa-tRNA-synth_Ia"/>
</dbReference>
<evidence type="ECO:0000256" key="1">
    <source>
        <dbReference type="ARBA" id="ARBA00005594"/>
    </source>
</evidence>
<dbReference type="PANTHER" id="PTHR42765:SF1">
    <property type="entry name" value="ISOLEUCINE--TRNA LIGASE, MITOCHONDRIAL"/>
    <property type="match status" value="1"/>
</dbReference>
<dbReference type="SUPFAM" id="SSF52374">
    <property type="entry name" value="Nucleotidylyl transferase"/>
    <property type="match status" value="1"/>
</dbReference>
<evidence type="ECO:0000313" key="13">
    <source>
        <dbReference type="Proteomes" id="UP001565368"/>
    </source>
</evidence>
<evidence type="ECO:0000256" key="3">
    <source>
        <dbReference type="ARBA" id="ARBA00022598"/>
    </source>
</evidence>
<keyword evidence="13" id="KW-1185">Reference proteome</keyword>
<keyword evidence="3 9" id="KW-0436">Ligase</keyword>
<comment type="caution">
    <text evidence="12">The sequence shown here is derived from an EMBL/GenBank/DDBJ whole genome shotgun (WGS) entry which is preliminary data.</text>
</comment>
<dbReference type="InterPro" id="IPR009008">
    <property type="entry name" value="Val/Leu/Ile-tRNA-synth_edit"/>
</dbReference>
<dbReference type="Gene3D" id="3.40.50.620">
    <property type="entry name" value="HUPs"/>
    <property type="match status" value="2"/>
</dbReference>
<dbReference type="InterPro" id="IPR014729">
    <property type="entry name" value="Rossmann-like_a/b/a_fold"/>
</dbReference>
<protein>
    <recommendedName>
        <fullName evidence="2">isoleucine--tRNA ligase</fullName>
        <ecNumber evidence="2">6.1.1.5</ecNumber>
    </recommendedName>
    <alternativeName>
        <fullName evidence="8">Isoleucyl-tRNA synthetase</fullName>
    </alternativeName>
</protein>
<dbReference type="GO" id="GO:0004822">
    <property type="term" value="F:isoleucine-tRNA ligase activity"/>
    <property type="evidence" value="ECO:0007669"/>
    <property type="project" value="UniProtKB-EC"/>
</dbReference>
<dbReference type="HAMAP" id="MF_02002">
    <property type="entry name" value="Ile_tRNA_synth_type1"/>
    <property type="match status" value="1"/>
</dbReference>
<dbReference type="NCBIfam" id="TIGR00392">
    <property type="entry name" value="ileS"/>
    <property type="match status" value="1"/>
</dbReference>
<organism evidence="12 13">
    <name type="scientific">Vanrija albida</name>
    <dbReference type="NCBI Taxonomy" id="181172"/>
    <lineage>
        <taxon>Eukaryota</taxon>
        <taxon>Fungi</taxon>
        <taxon>Dikarya</taxon>
        <taxon>Basidiomycota</taxon>
        <taxon>Agaricomycotina</taxon>
        <taxon>Tremellomycetes</taxon>
        <taxon>Trichosporonales</taxon>
        <taxon>Trichosporonaceae</taxon>
        <taxon>Vanrija</taxon>
    </lineage>
</organism>
<dbReference type="Proteomes" id="UP001565368">
    <property type="component" value="Unassembled WGS sequence"/>
</dbReference>
<name>A0ABR3QEH5_9TREE</name>
<dbReference type="PRINTS" id="PR00984">
    <property type="entry name" value="TRNASYNTHILE"/>
</dbReference>
<evidence type="ECO:0000256" key="2">
    <source>
        <dbReference type="ARBA" id="ARBA00013165"/>
    </source>
</evidence>
<evidence type="ECO:0000313" key="12">
    <source>
        <dbReference type="EMBL" id="KAL1413119.1"/>
    </source>
</evidence>
<dbReference type="Gene3D" id="1.10.730.20">
    <property type="match status" value="1"/>
</dbReference>
<dbReference type="SUPFAM" id="SSF50677">
    <property type="entry name" value="ValRS/IleRS/LeuRS editing domain"/>
    <property type="match status" value="1"/>
</dbReference>
<evidence type="ECO:0000256" key="6">
    <source>
        <dbReference type="ARBA" id="ARBA00022917"/>
    </source>
</evidence>
<dbReference type="Gene3D" id="3.90.740.10">
    <property type="entry name" value="Valyl/Leucyl/Isoleucyl-tRNA synthetase, editing domain"/>
    <property type="match status" value="1"/>
</dbReference>
<dbReference type="Pfam" id="PF08264">
    <property type="entry name" value="Anticodon_1"/>
    <property type="match status" value="1"/>
</dbReference>
<proteinExistence type="inferred from homology"/>
<dbReference type="CDD" id="cd07960">
    <property type="entry name" value="Anticodon_Ia_Ile_BEm"/>
    <property type="match status" value="1"/>
</dbReference>
<evidence type="ECO:0000256" key="9">
    <source>
        <dbReference type="RuleBase" id="RU363035"/>
    </source>
</evidence>
<evidence type="ECO:0000256" key="4">
    <source>
        <dbReference type="ARBA" id="ARBA00022741"/>
    </source>
</evidence>
<evidence type="ECO:0000256" key="7">
    <source>
        <dbReference type="ARBA" id="ARBA00023146"/>
    </source>
</evidence>
<dbReference type="RefSeq" id="XP_069213063.1">
    <property type="nucleotide sequence ID" value="XM_069349519.1"/>
</dbReference>
<dbReference type="Gene3D" id="1.10.10.830">
    <property type="entry name" value="Ile-tRNA synthetase CP2 domain-like"/>
    <property type="match status" value="1"/>
</dbReference>
<dbReference type="EC" id="6.1.1.5" evidence="2"/>
<dbReference type="PANTHER" id="PTHR42765">
    <property type="entry name" value="SOLEUCYL-TRNA SYNTHETASE"/>
    <property type="match status" value="1"/>
</dbReference>
<sequence length="998" mass="110245">MTRLLVAHGLRYGLRAQAFTRTPTCVRYASAAAAPEAAQDKKKYSASLLLPKTDMQLRVKNAPALEAKYRDRTTHELYREQYDTNQGKVFVFHDGPPYANGNLHMGHALNKILKDMINRYNVIRGRKVHYVPGWDCHGLPIEHKALAALGKSHTALDPISVRTEAKKFALEAIDIQKAEFKQLGVMADWNNEKGVYRTVDHDFELRQLRLFQSMVAKGFISHRLRPNYYSPSSRTALAEAELEYKDLTSTSVYVAFTVEDGDASPRLQQALSKGRQTVPDGKLHLAIWTTTPWSLPGNMGVAVGTELVYVVAVDESKRLLVVAEERLKELQQLAGPLEVVDKLTGEDLIGTKYTHFFHPASSSNERPSVFPAEYVTSDSGTGLVHSAPAHGHEDYESFQALGLLKDELRCPIDDDGKFTSEVQAWSGHEDAAALVGLPVQKAGSKAMIKLLESNNVLLAKESIRHRYPVDWRTKEPIIIRSTPQWFADVDSLKDHAAEAISNINFIPASGRTRLSATVSSRSEWCISRQRSWGVPIPALFNANGEPLLTVESIEHILGVLEEKGIDHWWSGPTEDFIPPALKGETYTRGYDTLDVWFDSGTSWTLIEAAHLRSDDEPLADVYLEGSDQHRGWFQSSLLTRLASLEGRQAVAPYRNLITHGFTTDETGAKMSKSQGNGMSPMDIVNGTKSTPARGSDTLRLWAAGVDYTRDASIGPSSIEHASELLRKLRSSMRFIIGNTSRAPPPALADVELSIAERYILHLLNQLEGDVQTAYDQFAFNKVVQSVFTFQSTLSAWYFDVVKDSLYCDPVEGPRRQAIVATLSHVVNALVKMTAPIAPHLAEEVYEASGSPAKSSVFLDHWSPETTWLDPAAHEEMTALLSVRTELQKLLTHAREAKQLRVGTEASLQIASSGDLSRLLVQNEALLASMFGVSEVQLAPEVEAVTEGWSYVAPVETSKGSAELTVSASTKSPCPRCWLHTATVAGALCHRCETVLKTA</sequence>
<reference evidence="12 13" key="1">
    <citation type="submission" date="2023-08" db="EMBL/GenBank/DDBJ databases">
        <title>Annotated Genome Sequence of Vanrija albida AlHP1.</title>
        <authorList>
            <person name="Herzog R."/>
        </authorList>
    </citation>
    <scope>NUCLEOTIDE SEQUENCE [LARGE SCALE GENOMIC DNA]</scope>
    <source>
        <strain evidence="12 13">AlHP1</strain>
    </source>
</reference>
<dbReference type="GeneID" id="95981911"/>
<keyword evidence="5 9" id="KW-0067">ATP-binding</keyword>
<evidence type="ECO:0000259" key="11">
    <source>
        <dbReference type="Pfam" id="PF08264"/>
    </source>
</evidence>
<dbReference type="InterPro" id="IPR001412">
    <property type="entry name" value="aa-tRNA-synth_I_CS"/>
</dbReference>
<dbReference type="InterPro" id="IPR013155">
    <property type="entry name" value="M/V/L/I-tRNA-synth_anticd-bd"/>
</dbReference>
<feature type="domain" description="Methionyl/Valyl/Leucyl/Isoleucyl-tRNA synthetase anticodon-binding" evidence="11">
    <location>
        <begin position="756"/>
        <end position="907"/>
    </location>
</feature>
<dbReference type="InterPro" id="IPR050081">
    <property type="entry name" value="Ile-tRNA_ligase"/>
</dbReference>
<dbReference type="EMBL" id="JBBXJM010000001">
    <property type="protein sequence ID" value="KAL1413119.1"/>
    <property type="molecule type" value="Genomic_DNA"/>
</dbReference>
<accession>A0ABR3QEH5</accession>
<feature type="domain" description="Aminoacyl-tRNA synthetase class Ia" evidence="10">
    <location>
        <begin position="75"/>
        <end position="712"/>
    </location>
</feature>
<keyword evidence="7 9" id="KW-0030">Aminoacyl-tRNA synthetase</keyword>
<evidence type="ECO:0000259" key="10">
    <source>
        <dbReference type="Pfam" id="PF00133"/>
    </source>
</evidence>
<comment type="similarity">
    <text evidence="1 9">Belongs to the class-I aminoacyl-tRNA synthetase family.</text>
</comment>
<evidence type="ECO:0000256" key="5">
    <source>
        <dbReference type="ARBA" id="ARBA00022840"/>
    </source>
</evidence>
<dbReference type="InterPro" id="IPR033708">
    <property type="entry name" value="Anticodon_Ile_BEm"/>
</dbReference>
<gene>
    <name evidence="12" type="primary">ISM1</name>
    <name evidence="12" type="ORF">Q8F55_000868</name>
</gene>
<dbReference type="InterPro" id="IPR023585">
    <property type="entry name" value="Ile-tRNA-ligase_type1"/>
</dbReference>
<keyword evidence="4 9" id="KW-0547">Nucleotide-binding</keyword>
<dbReference type="InterPro" id="IPR002301">
    <property type="entry name" value="Ile-tRNA-ligase"/>
</dbReference>
<dbReference type="SUPFAM" id="SSF47323">
    <property type="entry name" value="Anticodon-binding domain of a subclass of class I aminoacyl-tRNA synthetases"/>
    <property type="match status" value="1"/>
</dbReference>
<dbReference type="PROSITE" id="PS00178">
    <property type="entry name" value="AA_TRNA_LIGASE_I"/>
    <property type="match status" value="1"/>
</dbReference>
<dbReference type="Pfam" id="PF00133">
    <property type="entry name" value="tRNA-synt_1"/>
    <property type="match status" value="1"/>
</dbReference>
<evidence type="ECO:0000256" key="8">
    <source>
        <dbReference type="ARBA" id="ARBA00032665"/>
    </source>
</evidence>